<comment type="caution">
    <text evidence="1">The sequence shown here is derived from an EMBL/GenBank/DDBJ whole genome shotgun (WGS) entry which is preliminary data.</text>
</comment>
<dbReference type="SUPFAM" id="SSF56219">
    <property type="entry name" value="DNase I-like"/>
    <property type="match status" value="1"/>
</dbReference>
<protein>
    <submittedName>
        <fullName evidence="1">Craniofacial development protein 2-like</fullName>
    </submittedName>
</protein>
<reference evidence="1 2" key="1">
    <citation type="journal article" date="2021" name="Elife">
        <title>Chloroplast acquisition without the gene transfer in kleptoplastic sea slugs, Plakobranchus ocellatus.</title>
        <authorList>
            <person name="Maeda T."/>
            <person name="Takahashi S."/>
            <person name="Yoshida T."/>
            <person name="Shimamura S."/>
            <person name="Takaki Y."/>
            <person name="Nagai Y."/>
            <person name="Toyoda A."/>
            <person name="Suzuki Y."/>
            <person name="Arimoto A."/>
            <person name="Ishii H."/>
            <person name="Satoh N."/>
            <person name="Nishiyama T."/>
            <person name="Hasebe M."/>
            <person name="Maruyama T."/>
            <person name="Minagawa J."/>
            <person name="Obokata J."/>
            <person name="Shigenobu S."/>
        </authorList>
    </citation>
    <scope>NUCLEOTIDE SEQUENCE [LARGE SCALE GENOMIC DNA]</scope>
</reference>
<proteinExistence type="predicted"/>
<name>A0AAV4E9A8_9GAST</name>
<dbReference type="Gene3D" id="3.60.10.10">
    <property type="entry name" value="Endonuclease/exonuclease/phosphatase"/>
    <property type="match status" value="1"/>
</dbReference>
<evidence type="ECO:0000313" key="2">
    <source>
        <dbReference type="Proteomes" id="UP000762676"/>
    </source>
</evidence>
<accession>A0AAV4E9A8</accession>
<dbReference type="Proteomes" id="UP000762676">
    <property type="component" value="Unassembled WGS sequence"/>
</dbReference>
<dbReference type="EMBL" id="BMAT01007077">
    <property type="protein sequence ID" value="GFR57347.1"/>
    <property type="molecule type" value="Genomic_DNA"/>
</dbReference>
<evidence type="ECO:0000313" key="1">
    <source>
        <dbReference type="EMBL" id="GFR57347.1"/>
    </source>
</evidence>
<dbReference type="InterPro" id="IPR036691">
    <property type="entry name" value="Endo/exonu/phosph_ase_sf"/>
</dbReference>
<dbReference type="AlphaFoldDB" id="A0AAV4E9A8"/>
<sequence length="701" mass="78947">MPILDSHMASTVCPHLLNLSPRNKFNWGLSCALSRIVLRNVVEHLHDFSQVVFDFSTQKSVLESHDSVLRLLCPPGCSEMDLEKRKNALPEDALWNLITFAAKNIFSMSIDFKFCKIFSNPCLKPVLDIFLDTLQILSILLKSSSLILDLIRSFKEKAKSLKHVCLYIIRNNDLLYFDEILSVCSGVVGFHTTASGKKDKVALHSMLSSIEESSNGELEEFKRQHKNSIETDSLADCCQHKETRPELEKVSPNKDSALDLEFDSDTRDFSNDEFDLMDDAVLFGTKSPPSNLNSSTGFAKADLKITNLVDIGFCAGPLKHHLTHWLALTDLHLGVSTLQPFIVQGIVCLLKRPQFTSFNLSSATVTHKDIEDIIIAVASFRVSHPLQRLMFVSVAISISQSGPGSAGSETLHLNEADCSQDVLSNKFPRLTQCGYILILMGDFNAKVGTTTMSKSFGRKGLGETNERRERLIQYCKKHELSIVNTLFIQPKRRLYTWKSPGDLFRNQIDYTAIVDCRTSPGADIGSDHNLVIMKMNSKLKKPNKKTDEIIKYDMTALTAIKKFISNKRTSSGGCVKNKKGDMLFETEEIMKRWTEYVEDLFDDARSELGVHSFLQGLDILPTEVEIALHHMRNRKARGIDNISKEMLQAMGGFGINILTEMCNKMYHNTDIPKDLRISIFILLPKKQRAVDCSDFRTISLM</sequence>
<organism evidence="1 2">
    <name type="scientific">Elysia marginata</name>
    <dbReference type="NCBI Taxonomy" id="1093978"/>
    <lineage>
        <taxon>Eukaryota</taxon>
        <taxon>Metazoa</taxon>
        <taxon>Spiralia</taxon>
        <taxon>Lophotrochozoa</taxon>
        <taxon>Mollusca</taxon>
        <taxon>Gastropoda</taxon>
        <taxon>Heterobranchia</taxon>
        <taxon>Euthyneura</taxon>
        <taxon>Panpulmonata</taxon>
        <taxon>Sacoglossa</taxon>
        <taxon>Placobranchoidea</taxon>
        <taxon>Plakobranchidae</taxon>
        <taxon>Elysia</taxon>
    </lineage>
</organism>
<gene>
    <name evidence="1" type="ORF">ElyMa_003453300</name>
</gene>
<keyword evidence="2" id="KW-1185">Reference proteome</keyword>